<dbReference type="EMBL" id="BONR01000002">
    <property type="protein sequence ID" value="GIG54361.1"/>
    <property type="molecule type" value="Genomic_DNA"/>
</dbReference>
<sequence>MLGSESAVRRGPHMPGGADECVAEAAGDGSDRVSGVTIRRRGRVAVAAACVVLIVAMVGIWFTARSHLLTQDAPEDEVAQVPTPVLKRVDGEAPVQSLCAEPVSWASTVSHPALLAVQRFGGETNACVDVYRVLDEDPAKDYYQALVGASWVTWGLELRWPWSVQGEPEGELWVELTWDQRVAGRHWQTEWVQLEACPPEGAAELVTVPWADHYAPAAGLECLQSPVTIGQPLADEQQVTWSVVDPQELTGTGMLVEIAVPEGEVPLFDLEVRQVDLEG</sequence>
<comment type="caution">
    <text evidence="3">The sequence shown here is derived from an EMBL/GenBank/DDBJ whole genome shotgun (WGS) entry which is preliminary data.</text>
</comment>
<keyword evidence="2" id="KW-0472">Membrane</keyword>
<evidence type="ECO:0000313" key="3">
    <source>
        <dbReference type="EMBL" id="GIG54361.1"/>
    </source>
</evidence>
<keyword evidence="2" id="KW-1133">Transmembrane helix</keyword>
<dbReference type="Proteomes" id="UP000652354">
    <property type="component" value="Unassembled WGS sequence"/>
</dbReference>
<evidence type="ECO:0000313" key="4">
    <source>
        <dbReference type="Proteomes" id="UP000652354"/>
    </source>
</evidence>
<feature type="transmembrane region" description="Helical" evidence="2">
    <location>
        <begin position="44"/>
        <end position="64"/>
    </location>
</feature>
<dbReference type="AlphaFoldDB" id="A0A919Q1W6"/>
<keyword evidence="2" id="KW-0812">Transmembrane</keyword>
<protein>
    <submittedName>
        <fullName evidence="3">Uncharacterized protein</fullName>
    </submittedName>
</protein>
<evidence type="ECO:0000256" key="1">
    <source>
        <dbReference type="SAM" id="MobiDB-lite"/>
    </source>
</evidence>
<gene>
    <name evidence="3" type="ORF">Dac01nite_11130</name>
</gene>
<name>A0A919Q1W6_9MICO</name>
<keyword evidence="4" id="KW-1185">Reference proteome</keyword>
<reference evidence="3" key="1">
    <citation type="submission" date="2021-01" db="EMBL/GenBank/DDBJ databases">
        <title>Whole genome shotgun sequence of Demequina activiva NBRC 110675.</title>
        <authorList>
            <person name="Komaki H."/>
            <person name="Tamura T."/>
        </authorList>
    </citation>
    <scope>NUCLEOTIDE SEQUENCE</scope>
    <source>
        <strain evidence="3">NBRC 110675</strain>
    </source>
</reference>
<organism evidence="3 4">
    <name type="scientific">Demequina activiva</name>
    <dbReference type="NCBI Taxonomy" id="1582364"/>
    <lineage>
        <taxon>Bacteria</taxon>
        <taxon>Bacillati</taxon>
        <taxon>Actinomycetota</taxon>
        <taxon>Actinomycetes</taxon>
        <taxon>Micrococcales</taxon>
        <taxon>Demequinaceae</taxon>
        <taxon>Demequina</taxon>
    </lineage>
</organism>
<proteinExistence type="predicted"/>
<accession>A0A919Q1W6</accession>
<evidence type="ECO:0000256" key="2">
    <source>
        <dbReference type="SAM" id="Phobius"/>
    </source>
</evidence>
<feature type="region of interest" description="Disordered" evidence="1">
    <location>
        <begin position="1"/>
        <end position="26"/>
    </location>
</feature>